<dbReference type="STRING" id="2045.KR76_00065"/>
<keyword evidence="1" id="KW-0540">Nuclease</keyword>
<proteinExistence type="predicted"/>
<dbReference type="HOGENOM" id="CLU_2509357_0_0_11"/>
<dbReference type="SUPFAM" id="SSF52980">
    <property type="entry name" value="Restriction endonuclease-like"/>
    <property type="match status" value="1"/>
</dbReference>
<protein>
    <submittedName>
        <fullName evidence="1">Very-short-patch mismatch repair endonuclease (G-T specific)</fullName>
    </submittedName>
</protein>
<dbReference type="Proteomes" id="UP000030300">
    <property type="component" value="Chromosome"/>
</dbReference>
<dbReference type="REBASE" id="97731">
    <property type="entry name" value="V.Psi2033ORF75P"/>
</dbReference>
<dbReference type="InterPro" id="IPR011335">
    <property type="entry name" value="Restrct_endonuc-II-like"/>
</dbReference>
<dbReference type="eggNOG" id="COG3727">
    <property type="taxonomic scope" value="Bacteria"/>
</dbReference>
<dbReference type="Gene3D" id="3.40.960.10">
    <property type="entry name" value="VSR Endonuclease"/>
    <property type="match status" value="1"/>
</dbReference>
<evidence type="ECO:0000313" key="2">
    <source>
        <dbReference type="Proteomes" id="UP000030300"/>
    </source>
</evidence>
<keyword evidence="2" id="KW-1185">Reference proteome</keyword>
<accession>A0A0A1DGF3</accession>
<dbReference type="AlphaFoldDB" id="A0A0A1DGF3"/>
<sequence>MFVDGCFWHGCPEHHTVARTNAAFWADKVLSNRARDANTDELLLEAGWTVLRAWEHDPPELVVARILATLRPREDDEPEDESSDR</sequence>
<dbReference type="KEGG" id="psim:KR76_00065"/>
<reference evidence="1 2" key="1">
    <citation type="journal article" date="2015" name="Genome Announc.">
        <title>Complete Genome Sequence of Steroid-Transforming Nocardioides simplex VKM Ac-2033D.</title>
        <authorList>
            <person name="Shtratnikova V.Y."/>
            <person name="Schelkunov M.I."/>
            <person name="Pekov Y.A."/>
            <person name="Fokina V.V."/>
            <person name="Logacheva M.D."/>
            <person name="Sokolov S.L."/>
            <person name="Bragin E.Y."/>
            <person name="Ashapkin V.V."/>
            <person name="Donova M.V."/>
        </authorList>
    </citation>
    <scope>NUCLEOTIDE SEQUENCE [LARGE SCALE GENOMIC DNA]</scope>
    <source>
        <strain evidence="1 2">VKM Ac-2033D</strain>
    </source>
</reference>
<keyword evidence="1" id="KW-0378">Hydrolase</keyword>
<dbReference type="GO" id="GO:0004519">
    <property type="term" value="F:endonuclease activity"/>
    <property type="evidence" value="ECO:0007669"/>
    <property type="project" value="UniProtKB-KW"/>
</dbReference>
<evidence type="ECO:0000313" key="1">
    <source>
        <dbReference type="EMBL" id="AIY15578.2"/>
    </source>
</evidence>
<name>A0A0A1DGF3_NOCSI</name>
<gene>
    <name evidence="1" type="ORF">KR76_00065</name>
</gene>
<organism evidence="1 2">
    <name type="scientific">Nocardioides simplex</name>
    <name type="common">Arthrobacter simplex</name>
    <dbReference type="NCBI Taxonomy" id="2045"/>
    <lineage>
        <taxon>Bacteria</taxon>
        <taxon>Bacillati</taxon>
        <taxon>Actinomycetota</taxon>
        <taxon>Actinomycetes</taxon>
        <taxon>Propionibacteriales</taxon>
        <taxon>Nocardioidaceae</taxon>
        <taxon>Pimelobacter</taxon>
    </lineage>
</organism>
<keyword evidence="1" id="KW-0255">Endonuclease</keyword>
<dbReference type="EMBL" id="CP009896">
    <property type="protein sequence ID" value="AIY15578.2"/>
    <property type="molecule type" value="Genomic_DNA"/>
</dbReference>